<dbReference type="Pfam" id="PF01956">
    <property type="entry name" value="EMC3_TMCO1"/>
    <property type="match status" value="1"/>
</dbReference>
<keyword evidence="6 14" id="KW-0812">Transmembrane</keyword>
<feature type="transmembrane region" description="Helical" evidence="14">
    <location>
        <begin position="14"/>
        <end position="36"/>
    </location>
</feature>
<dbReference type="RefSeq" id="XP_028868760.1">
    <property type="nucleotide sequence ID" value="XM_029012927.1"/>
</dbReference>
<evidence type="ECO:0000256" key="5">
    <source>
        <dbReference type="ARBA" id="ARBA00022673"/>
    </source>
</evidence>
<feature type="transmembrane region" description="Helical" evidence="14">
    <location>
        <begin position="150"/>
        <end position="173"/>
    </location>
</feature>
<keyword evidence="8" id="KW-0106">Calcium</keyword>
<evidence type="ECO:0000256" key="8">
    <source>
        <dbReference type="ARBA" id="ARBA00022837"/>
    </source>
</evidence>
<dbReference type="GO" id="GO:0032469">
    <property type="term" value="P:endoplasmic reticulum calcium ion homeostasis"/>
    <property type="evidence" value="ECO:0007669"/>
    <property type="project" value="InterPro"/>
</dbReference>
<evidence type="ECO:0000256" key="9">
    <source>
        <dbReference type="ARBA" id="ARBA00022989"/>
    </source>
</evidence>
<accession>A0A2H6KHP1</accession>
<organism evidence="15 16">
    <name type="scientific">Babesia ovata</name>
    <dbReference type="NCBI Taxonomy" id="189622"/>
    <lineage>
        <taxon>Eukaryota</taxon>
        <taxon>Sar</taxon>
        <taxon>Alveolata</taxon>
        <taxon>Apicomplexa</taxon>
        <taxon>Aconoidasida</taxon>
        <taxon>Piroplasmida</taxon>
        <taxon>Babesiidae</taxon>
        <taxon>Babesia</taxon>
    </lineage>
</organism>
<keyword evidence="7" id="KW-0256">Endoplasmic reticulum</keyword>
<keyword evidence="13" id="KW-0407">Ion channel</keyword>
<proteinExistence type="inferred from homology"/>
<dbReference type="PANTHER" id="PTHR20917:SF0">
    <property type="entry name" value="CALCIUM LOAD-ACTIVATED CALCIUM CHANNEL"/>
    <property type="match status" value="1"/>
</dbReference>
<feature type="transmembrane region" description="Helical" evidence="14">
    <location>
        <begin position="93"/>
        <end position="113"/>
    </location>
</feature>
<keyword evidence="11" id="KW-0406">Ion transport</keyword>
<evidence type="ECO:0000256" key="1">
    <source>
        <dbReference type="ARBA" id="ARBA00004477"/>
    </source>
</evidence>
<dbReference type="GeneID" id="39876287"/>
<dbReference type="AlphaFoldDB" id="A0A2H6KHP1"/>
<evidence type="ECO:0000256" key="12">
    <source>
        <dbReference type="ARBA" id="ARBA00023136"/>
    </source>
</evidence>
<dbReference type="SMART" id="SM01415">
    <property type="entry name" value="DUF106"/>
    <property type="match status" value="1"/>
</dbReference>
<dbReference type="InterPro" id="IPR008559">
    <property type="entry name" value="TMCO1"/>
</dbReference>
<comment type="similarity">
    <text evidence="2">Belongs to the TMCO1 family.</text>
</comment>
<evidence type="ECO:0000256" key="4">
    <source>
        <dbReference type="ARBA" id="ARBA00022568"/>
    </source>
</evidence>
<evidence type="ECO:0000313" key="16">
    <source>
        <dbReference type="Proteomes" id="UP000236319"/>
    </source>
</evidence>
<keyword evidence="9 14" id="KW-1133">Transmembrane helix</keyword>
<dbReference type="GO" id="GO:0005789">
    <property type="term" value="C:endoplasmic reticulum membrane"/>
    <property type="evidence" value="ECO:0007669"/>
    <property type="project" value="UniProtKB-SubCell"/>
</dbReference>
<dbReference type="GO" id="GO:0005262">
    <property type="term" value="F:calcium channel activity"/>
    <property type="evidence" value="ECO:0007669"/>
    <property type="project" value="UniProtKB-KW"/>
</dbReference>
<reference evidence="15 16" key="1">
    <citation type="journal article" date="2017" name="BMC Genomics">
        <title>Whole-genome assembly of Babesia ovata and comparative genomics between closely related pathogens.</title>
        <authorList>
            <person name="Yamagishi J."/>
            <person name="Asada M."/>
            <person name="Hakimi H."/>
            <person name="Tanaka T.Q."/>
            <person name="Sugimoto C."/>
            <person name="Kawazu S."/>
        </authorList>
    </citation>
    <scope>NUCLEOTIDE SEQUENCE [LARGE SCALE GENOMIC DNA]</scope>
    <source>
        <strain evidence="15 16">Miyake</strain>
    </source>
</reference>
<sequence>MEAVEAAPFDKRDLIIVALFSIFCGCLKECAAYFFVYRRADYKKKFAEVCDRYEDYHRAFVVFEPQTAQNNCFRAVANRLLDATRDLRNLQTFYTFITSVIFMILMLMVMSYFEGCVVAKLPFEPMWPLSLFTLGDTMTTDPTNCSATCIYTLLSMAVKDGIQTLLGYVFLVFQRDMPRSYRSPMTTFSEMSVKSGAEKSESK</sequence>
<evidence type="ECO:0000256" key="6">
    <source>
        <dbReference type="ARBA" id="ARBA00022692"/>
    </source>
</evidence>
<dbReference type="OrthoDB" id="342726at2759"/>
<keyword evidence="10" id="KW-0175">Coiled coil</keyword>
<keyword evidence="12 14" id="KW-0472">Membrane</keyword>
<keyword evidence="4" id="KW-0109">Calcium transport</keyword>
<dbReference type="PANTHER" id="PTHR20917">
    <property type="entry name" value="PNAS-RELATED"/>
    <property type="match status" value="1"/>
</dbReference>
<dbReference type="VEuPathDB" id="PiroplasmaDB:BOVATA_040100"/>
<keyword evidence="16" id="KW-1185">Reference proteome</keyword>
<evidence type="ECO:0000256" key="13">
    <source>
        <dbReference type="ARBA" id="ARBA00023303"/>
    </source>
</evidence>
<evidence type="ECO:0000256" key="3">
    <source>
        <dbReference type="ARBA" id="ARBA00022448"/>
    </source>
</evidence>
<gene>
    <name evidence="15" type="ORF">BOVATA_040100</name>
</gene>
<dbReference type="InterPro" id="IPR002809">
    <property type="entry name" value="EMC3/TMCO1"/>
</dbReference>
<evidence type="ECO:0000256" key="10">
    <source>
        <dbReference type="ARBA" id="ARBA00023054"/>
    </source>
</evidence>
<name>A0A2H6KHP1_9APIC</name>
<keyword evidence="3" id="KW-0813">Transport</keyword>
<evidence type="ECO:0000256" key="11">
    <source>
        <dbReference type="ARBA" id="ARBA00023065"/>
    </source>
</evidence>
<evidence type="ECO:0000256" key="14">
    <source>
        <dbReference type="SAM" id="Phobius"/>
    </source>
</evidence>
<comment type="caution">
    <text evidence="15">The sequence shown here is derived from an EMBL/GenBank/DDBJ whole genome shotgun (WGS) entry which is preliminary data.</text>
</comment>
<comment type="subcellular location">
    <subcellularLocation>
        <location evidence="1">Endoplasmic reticulum membrane</location>
        <topology evidence="1">Multi-pass membrane protein</topology>
    </subcellularLocation>
</comment>
<protein>
    <submittedName>
        <fullName evidence="15">-Transmembrane and coiled-coil domains 1</fullName>
    </submittedName>
</protein>
<keyword evidence="5" id="KW-0107">Calcium channel</keyword>
<dbReference type="EMBL" id="BDSA01000005">
    <property type="protein sequence ID" value="GBE62517.1"/>
    <property type="molecule type" value="Genomic_DNA"/>
</dbReference>
<evidence type="ECO:0000256" key="7">
    <source>
        <dbReference type="ARBA" id="ARBA00022824"/>
    </source>
</evidence>
<dbReference type="Proteomes" id="UP000236319">
    <property type="component" value="Unassembled WGS sequence"/>
</dbReference>
<evidence type="ECO:0000256" key="2">
    <source>
        <dbReference type="ARBA" id="ARBA00006537"/>
    </source>
</evidence>
<evidence type="ECO:0000313" key="15">
    <source>
        <dbReference type="EMBL" id="GBE62517.1"/>
    </source>
</evidence>